<evidence type="ECO:0000256" key="9">
    <source>
        <dbReference type="ARBA" id="ARBA00023004"/>
    </source>
</evidence>
<keyword evidence="14" id="KW-1185">Reference proteome</keyword>
<dbReference type="PROSITE" id="PS50939">
    <property type="entry name" value="CYTOCHROME_B561"/>
    <property type="match status" value="1"/>
</dbReference>
<feature type="transmembrane region" description="Helical" evidence="11">
    <location>
        <begin position="166"/>
        <end position="190"/>
    </location>
</feature>
<dbReference type="PANTHER" id="PTHR15422:SF24">
    <property type="entry name" value="DOMON RELATED DOMAIN-CONTAINING PROTEIN"/>
    <property type="match status" value="1"/>
</dbReference>
<feature type="transmembrane region" description="Helical" evidence="11">
    <location>
        <begin position="202"/>
        <end position="222"/>
    </location>
</feature>
<evidence type="ECO:0000256" key="7">
    <source>
        <dbReference type="ARBA" id="ARBA00022982"/>
    </source>
</evidence>
<keyword evidence="10 11" id="KW-0472">Membrane</keyword>
<evidence type="ECO:0000256" key="3">
    <source>
        <dbReference type="ARBA" id="ARBA00022448"/>
    </source>
</evidence>
<evidence type="ECO:0000256" key="4">
    <source>
        <dbReference type="ARBA" id="ARBA00022617"/>
    </source>
</evidence>
<proteinExistence type="predicted"/>
<keyword evidence="3" id="KW-0813">Transport</keyword>
<feature type="transmembrane region" description="Helical" evidence="11">
    <location>
        <begin position="135"/>
        <end position="154"/>
    </location>
</feature>
<feature type="transmembrane region" description="Helical" evidence="11">
    <location>
        <begin position="12"/>
        <end position="34"/>
    </location>
</feature>
<keyword evidence="7" id="KW-0249">Electron transport</keyword>
<evidence type="ECO:0000313" key="14">
    <source>
        <dbReference type="Proteomes" id="UP001279734"/>
    </source>
</evidence>
<dbReference type="PANTHER" id="PTHR15422">
    <property type="entry name" value="OS05G0565100 PROTEIN"/>
    <property type="match status" value="1"/>
</dbReference>
<evidence type="ECO:0000256" key="5">
    <source>
        <dbReference type="ARBA" id="ARBA00022692"/>
    </source>
</evidence>
<gene>
    <name evidence="13" type="ORF">Nepgr_003332</name>
</gene>
<feature type="transmembrane region" description="Helical" evidence="11">
    <location>
        <begin position="99"/>
        <end position="123"/>
    </location>
</feature>
<dbReference type="GO" id="GO:0020037">
    <property type="term" value="F:heme binding"/>
    <property type="evidence" value="ECO:0007669"/>
    <property type="project" value="TreeGrafter"/>
</dbReference>
<feature type="transmembrane region" description="Helical" evidence="11">
    <location>
        <begin position="66"/>
        <end position="87"/>
    </location>
</feature>
<evidence type="ECO:0000256" key="1">
    <source>
        <dbReference type="ARBA" id="ARBA00001970"/>
    </source>
</evidence>
<keyword evidence="9" id="KW-0408">Iron</keyword>
<evidence type="ECO:0000256" key="11">
    <source>
        <dbReference type="SAM" id="Phobius"/>
    </source>
</evidence>
<dbReference type="InterPro" id="IPR045150">
    <property type="entry name" value="CYB561D1/2"/>
</dbReference>
<evidence type="ECO:0000256" key="6">
    <source>
        <dbReference type="ARBA" id="ARBA00022723"/>
    </source>
</evidence>
<keyword evidence="8 11" id="KW-1133">Transmembrane helix</keyword>
<keyword evidence="6" id="KW-0479">Metal-binding</keyword>
<dbReference type="Pfam" id="PF03188">
    <property type="entry name" value="Cytochrom_B561"/>
    <property type="match status" value="1"/>
</dbReference>
<comment type="caution">
    <text evidence="13">The sequence shown here is derived from an EMBL/GenBank/DDBJ whole genome shotgun (WGS) entry which is preliminary data.</text>
</comment>
<dbReference type="Gene3D" id="1.20.120.1770">
    <property type="match status" value="1"/>
</dbReference>
<evidence type="ECO:0000256" key="8">
    <source>
        <dbReference type="ARBA" id="ARBA00022989"/>
    </source>
</evidence>
<protein>
    <recommendedName>
        <fullName evidence="12">Cytochrome b561 domain-containing protein</fullName>
    </recommendedName>
</protein>
<keyword evidence="5 11" id="KW-0812">Transmembrane</keyword>
<sequence length="270" mass="30762">MQVVLQRVFSSGAVLACFALFTVHLPFAGCIFLSKPYQAFSNTSMKAKNPELLSPEMKFDITLHGLLLWASMGFFTPVGVLIIRMFSRFGEDCGTKLRVLFYFHPVFQMLSVLLATAGAVMSIKSFENAFNNNHQRIGLSLYLAIWVQTVLGFCRPQRGSRSRRRSVWYFGHWALGTTITIVGIINIYTGLEAYEKMTSESVWLWTILFTAEVSFVAFLYLFQDKWDYIMQKQGISTSAPPQSSQAIRDTEKDLWRQPCPKANALRNLFN</sequence>
<evidence type="ECO:0000259" key="12">
    <source>
        <dbReference type="PROSITE" id="PS50939"/>
    </source>
</evidence>
<dbReference type="EMBL" id="BSYO01000003">
    <property type="protein sequence ID" value="GMH01493.1"/>
    <property type="molecule type" value="Genomic_DNA"/>
</dbReference>
<evidence type="ECO:0000256" key="2">
    <source>
        <dbReference type="ARBA" id="ARBA00004141"/>
    </source>
</evidence>
<dbReference type="InterPro" id="IPR006593">
    <property type="entry name" value="Cyt_b561/ferric_Rdtase_TM"/>
</dbReference>
<comment type="subcellular location">
    <subcellularLocation>
        <location evidence="2">Membrane</location>
        <topology evidence="2">Multi-pass membrane protein</topology>
    </subcellularLocation>
</comment>
<dbReference type="GO" id="GO:0140575">
    <property type="term" value="F:transmembrane monodehydroascorbate reductase activity"/>
    <property type="evidence" value="ECO:0007669"/>
    <property type="project" value="InterPro"/>
</dbReference>
<organism evidence="13 14">
    <name type="scientific">Nepenthes gracilis</name>
    <name type="common">Slender pitcher plant</name>
    <dbReference type="NCBI Taxonomy" id="150966"/>
    <lineage>
        <taxon>Eukaryota</taxon>
        <taxon>Viridiplantae</taxon>
        <taxon>Streptophyta</taxon>
        <taxon>Embryophyta</taxon>
        <taxon>Tracheophyta</taxon>
        <taxon>Spermatophyta</taxon>
        <taxon>Magnoliopsida</taxon>
        <taxon>eudicotyledons</taxon>
        <taxon>Gunneridae</taxon>
        <taxon>Pentapetalae</taxon>
        <taxon>Caryophyllales</taxon>
        <taxon>Nepenthaceae</taxon>
        <taxon>Nepenthes</taxon>
    </lineage>
</organism>
<evidence type="ECO:0000256" key="10">
    <source>
        <dbReference type="ARBA" id="ARBA00023136"/>
    </source>
</evidence>
<dbReference type="GO" id="GO:0046872">
    <property type="term" value="F:metal ion binding"/>
    <property type="evidence" value="ECO:0007669"/>
    <property type="project" value="UniProtKB-KW"/>
</dbReference>
<accession>A0AAD3RZB0</accession>
<dbReference type="AlphaFoldDB" id="A0AAD3RZB0"/>
<dbReference type="SMART" id="SM00665">
    <property type="entry name" value="B561"/>
    <property type="match status" value="1"/>
</dbReference>
<feature type="domain" description="Cytochrome b561" evidence="12">
    <location>
        <begin position="21"/>
        <end position="230"/>
    </location>
</feature>
<dbReference type="GO" id="GO:0016020">
    <property type="term" value="C:membrane"/>
    <property type="evidence" value="ECO:0007669"/>
    <property type="project" value="UniProtKB-SubCell"/>
</dbReference>
<reference evidence="13" key="1">
    <citation type="submission" date="2023-05" db="EMBL/GenBank/DDBJ databases">
        <title>Nepenthes gracilis genome sequencing.</title>
        <authorList>
            <person name="Fukushima K."/>
        </authorList>
    </citation>
    <scope>NUCLEOTIDE SEQUENCE</scope>
    <source>
        <strain evidence="13">SING2019-196</strain>
    </source>
</reference>
<comment type="cofactor">
    <cofactor evidence="1">
        <name>heme b</name>
        <dbReference type="ChEBI" id="CHEBI:60344"/>
    </cofactor>
</comment>
<dbReference type="CDD" id="cd08760">
    <property type="entry name" value="Cyt_b561_FRRS1_like"/>
    <property type="match status" value="1"/>
</dbReference>
<evidence type="ECO:0000313" key="13">
    <source>
        <dbReference type="EMBL" id="GMH01493.1"/>
    </source>
</evidence>
<keyword evidence="4" id="KW-0349">Heme</keyword>
<name>A0AAD3RZB0_NEPGR</name>
<dbReference type="Proteomes" id="UP001279734">
    <property type="component" value="Unassembled WGS sequence"/>
</dbReference>